<feature type="compositionally biased region" description="Pro residues" evidence="5">
    <location>
        <begin position="502"/>
        <end position="512"/>
    </location>
</feature>
<evidence type="ECO:0000256" key="3">
    <source>
        <dbReference type="ARBA" id="ARBA00023242"/>
    </source>
</evidence>
<sequence length="552" mass="59847">MADDDEGPPVAPAPVSFSFTRTAARKRVVEPKGGKDAVEEKDFLKAVERNELQSVKPAEAPKELIIPLIKNNQWRKPAPAPAVQKESKPPPPEDGVLTQAVKEIIEESKKSLEERENGSQVDPNLAIPLLMQNRVPDGFEDGDKVDVSLRPESATEADYEVVPVEAYGIAMLRGMGWKAGEGIGRTFKQDVKPQENQLRPKGLGLGADRAAVEKLGPRAAGRRPRPGEKRPAGQEEEEEEGESQRLAPGASVLILSGPHKELYGKVEGLDPDNARAMVRLAVGGHMVTISEYVLKPVSQKEFDSNATDLTRLSRPGPELQNGIDQRLRGGSPSIRREDKDLKRRLSPDRAAGAKSKESRPAGVTGQEGGPAGVTGKEGGPAGSSRAPHWLQRDLRVRFVDKLYKAGRYYNCKMIIEDVVSPDTCVCRTEDGRVLEGVKEAMLETLIPKDEDNWIMVVLGQFSGRVSTDPATPRFSSQLQDRLTETLRGGTGRGFGDGDVRAPVPPPPPPPTPPHERQAALTFSSLSWGGSCGGTESEAEPWCSCSGTRRGRC</sequence>
<dbReference type="PROSITE" id="PS50174">
    <property type="entry name" value="G_PATCH"/>
    <property type="match status" value="1"/>
</dbReference>
<accession>A0A6I8PK07</accession>
<protein>
    <recommendedName>
        <fullName evidence="4">G-patch domain and KOW motifs-containing protein</fullName>
    </recommendedName>
</protein>
<feature type="compositionally biased region" description="Basic and acidic residues" evidence="5">
    <location>
        <begin position="103"/>
        <end position="117"/>
    </location>
</feature>
<dbReference type="InterPro" id="IPR041993">
    <property type="entry name" value="GPKOW_KOW1"/>
</dbReference>
<proteinExistence type="inferred from homology"/>
<reference evidence="7" key="3">
    <citation type="submission" date="2025-09" db="UniProtKB">
        <authorList>
            <consortium name="Ensembl"/>
        </authorList>
    </citation>
    <scope>IDENTIFICATION</scope>
    <source>
        <strain evidence="7">Glennie</strain>
    </source>
</reference>
<organism evidence="7 8">
    <name type="scientific">Ornithorhynchus anatinus</name>
    <name type="common">Duckbill platypus</name>
    <dbReference type="NCBI Taxonomy" id="9258"/>
    <lineage>
        <taxon>Eukaryota</taxon>
        <taxon>Metazoa</taxon>
        <taxon>Chordata</taxon>
        <taxon>Craniata</taxon>
        <taxon>Vertebrata</taxon>
        <taxon>Euteleostomi</taxon>
        <taxon>Mammalia</taxon>
        <taxon>Monotremata</taxon>
        <taxon>Ornithorhynchidae</taxon>
        <taxon>Ornithorhynchus</taxon>
    </lineage>
</organism>
<dbReference type="Bgee" id="ENSOANG00000013577">
    <property type="expression patterns" value="Expressed in fibroblast and 7 other cell types or tissues"/>
</dbReference>
<dbReference type="Ensembl" id="ENSOANT00000071298.1">
    <property type="protein sequence ID" value="ENSOANP00000052712.1"/>
    <property type="gene ID" value="ENSOANG00000013577.3"/>
</dbReference>
<dbReference type="GeneTree" id="ENSGT00390000015154"/>
<keyword evidence="4" id="KW-0507">mRNA processing</keyword>
<evidence type="ECO:0000256" key="1">
    <source>
        <dbReference type="ARBA" id="ARBA00004123"/>
    </source>
</evidence>
<feature type="compositionally biased region" description="Gly residues" evidence="5">
    <location>
        <begin position="365"/>
        <end position="381"/>
    </location>
</feature>
<evidence type="ECO:0000256" key="2">
    <source>
        <dbReference type="ARBA" id="ARBA00010966"/>
    </source>
</evidence>
<dbReference type="Pfam" id="PF12656">
    <property type="entry name" value="G-patch_2"/>
    <property type="match status" value="1"/>
</dbReference>
<dbReference type="SMART" id="SM00739">
    <property type="entry name" value="KOW"/>
    <property type="match status" value="1"/>
</dbReference>
<dbReference type="OMA" id="AHKDKEK"/>
<feature type="region of interest" description="Disordered" evidence="5">
    <location>
        <begin position="487"/>
        <end position="552"/>
    </location>
</feature>
<dbReference type="InterPro" id="IPR000467">
    <property type="entry name" value="G_patch_dom"/>
</dbReference>
<dbReference type="GO" id="GO:0000398">
    <property type="term" value="P:mRNA splicing, via spliceosome"/>
    <property type="evidence" value="ECO:0000318"/>
    <property type="project" value="GO_Central"/>
</dbReference>
<evidence type="ECO:0000256" key="4">
    <source>
        <dbReference type="RuleBase" id="RU369096"/>
    </source>
</evidence>
<dbReference type="GO" id="GO:0005681">
    <property type="term" value="C:spliceosomal complex"/>
    <property type="evidence" value="ECO:0000318"/>
    <property type="project" value="GO_Central"/>
</dbReference>
<dbReference type="Proteomes" id="UP000002279">
    <property type="component" value="Chromosome 6"/>
</dbReference>
<feature type="domain" description="G-patch" evidence="6">
    <location>
        <begin position="164"/>
        <end position="210"/>
    </location>
</feature>
<comment type="similarity">
    <text evidence="2 4">Belongs to the MOS2 family.</text>
</comment>
<evidence type="ECO:0000313" key="7">
    <source>
        <dbReference type="Ensembl" id="ENSOANP00000052712.1"/>
    </source>
</evidence>
<dbReference type="PANTHER" id="PTHR15818">
    <property type="entry name" value="G PATCH AND KOW-CONTAINING"/>
    <property type="match status" value="1"/>
</dbReference>
<dbReference type="AlphaFoldDB" id="A0A6I8PK07"/>
<comment type="subcellular location">
    <subcellularLocation>
        <location evidence="1 4">Nucleus</location>
    </subcellularLocation>
</comment>
<reference evidence="7 8" key="1">
    <citation type="journal article" date="2008" name="Nature">
        <title>Genome analysis of the platypus reveals unique signatures of evolution.</title>
        <authorList>
            <person name="Warren W.C."/>
            <person name="Hillier L.W."/>
            <person name="Marshall Graves J.A."/>
            <person name="Birney E."/>
            <person name="Ponting C.P."/>
            <person name="Grutzner F."/>
            <person name="Belov K."/>
            <person name="Miller W."/>
            <person name="Clarke L."/>
            <person name="Chinwalla A.T."/>
            <person name="Yang S.P."/>
            <person name="Heger A."/>
            <person name="Locke D.P."/>
            <person name="Miethke P."/>
            <person name="Waters P.D."/>
            <person name="Veyrunes F."/>
            <person name="Fulton L."/>
            <person name="Fulton B."/>
            <person name="Graves T."/>
            <person name="Wallis J."/>
            <person name="Puente X.S."/>
            <person name="Lopez-Otin C."/>
            <person name="Ordonez G.R."/>
            <person name="Eichler E.E."/>
            <person name="Chen L."/>
            <person name="Cheng Z."/>
            <person name="Deakin J.E."/>
            <person name="Alsop A."/>
            <person name="Thompson K."/>
            <person name="Kirby P."/>
            <person name="Papenfuss A.T."/>
            <person name="Wakefield M.J."/>
            <person name="Olender T."/>
            <person name="Lancet D."/>
            <person name="Huttley G.A."/>
            <person name="Smit A.F."/>
            <person name="Pask A."/>
            <person name="Temple-Smith P."/>
            <person name="Batzer M.A."/>
            <person name="Walker J.A."/>
            <person name="Konkel M.K."/>
            <person name="Harris R.S."/>
            <person name="Whittington C.M."/>
            <person name="Wong E.S."/>
            <person name="Gemmell N.J."/>
            <person name="Buschiazzo E."/>
            <person name="Vargas Jentzsch I.M."/>
            <person name="Merkel A."/>
            <person name="Schmitz J."/>
            <person name="Zemann A."/>
            <person name="Churakov G."/>
            <person name="Kriegs J.O."/>
            <person name="Brosius J."/>
            <person name="Murchison E.P."/>
            <person name="Sachidanandam R."/>
            <person name="Smith C."/>
            <person name="Hannon G.J."/>
            <person name="Tsend-Ayush E."/>
            <person name="McMillan D."/>
            <person name="Attenborough R."/>
            <person name="Rens W."/>
            <person name="Ferguson-Smith M."/>
            <person name="Lefevre C.M."/>
            <person name="Sharp J.A."/>
            <person name="Nicholas K.R."/>
            <person name="Ray D.A."/>
            <person name="Kube M."/>
            <person name="Reinhardt R."/>
            <person name="Pringle T.H."/>
            <person name="Taylor J."/>
            <person name="Jones R.C."/>
            <person name="Nixon B."/>
            <person name="Dacheux J.L."/>
            <person name="Niwa H."/>
            <person name="Sekita Y."/>
            <person name="Huang X."/>
            <person name="Stark A."/>
            <person name="Kheradpour P."/>
            <person name="Kellis M."/>
            <person name="Flicek P."/>
            <person name="Chen Y."/>
            <person name="Webber C."/>
            <person name="Hardison R."/>
            <person name="Nelson J."/>
            <person name="Hallsworth-Pepin K."/>
            <person name="Delehaunty K."/>
            <person name="Markovic C."/>
            <person name="Minx P."/>
            <person name="Feng Y."/>
            <person name="Kremitzki C."/>
            <person name="Mitreva M."/>
            <person name="Glasscock J."/>
            <person name="Wylie T."/>
            <person name="Wohldmann P."/>
            <person name="Thiru P."/>
            <person name="Nhan M.N."/>
            <person name="Pohl C.S."/>
            <person name="Smith S.M."/>
            <person name="Hou S."/>
            <person name="Nefedov M."/>
            <person name="de Jong P.J."/>
            <person name="Renfree M.B."/>
            <person name="Mardis E.R."/>
            <person name="Wilson R.K."/>
        </authorList>
    </citation>
    <scope>NUCLEOTIDE SEQUENCE [LARGE SCALE GENOMIC DNA]</scope>
    <source>
        <strain evidence="7 8">Glennie</strain>
    </source>
</reference>
<keyword evidence="8" id="KW-1185">Reference proteome</keyword>
<dbReference type="InterPro" id="IPR045166">
    <property type="entry name" value="Spp2-like"/>
</dbReference>
<feature type="region of interest" description="Disordered" evidence="5">
    <location>
        <begin position="75"/>
        <end position="127"/>
    </location>
</feature>
<comment type="function">
    <text evidence="4">RNA-binding protein involved in pre-mRNA splicing.</text>
</comment>
<feature type="region of interest" description="Disordered" evidence="5">
    <location>
        <begin position="307"/>
        <end position="387"/>
    </location>
</feature>
<dbReference type="SMART" id="SM00443">
    <property type="entry name" value="G_patch"/>
    <property type="match status" value="1"/>
</dbReference>
<dbReference type="PANTHER" id="PTHR15818:SF2">
    <property type="entry name" value="G-PATCH DOMAIN AND KOW MOTIFS-CONTAINING PROTEIN"/>
    <property type="match status" value="1"/>
</dbReference>
<dbReference type="InterPro" id="IPR005824">
    <property type="entry name" value="KOW"/>
</dbReference>
<keyword evidence="3 4" id="KW-0539">Nucleus</keyword>
<dbReference type="InParanoid" id="A0A6I8PK07"/>
<evidence type="ECO:0000313" key="8">
    <source>
        <dbReference type="Proteomes" id="UP000002279"/>
    </source>
</evidence>
<feature type="region of interest" description="Disordered" evidence="5">
    <location>
        <begin position="188"/>
        <end position="249"/>
    </location>
</feature>
<feature type="compositionally biased region" description="Basic and acidic residues" evidence="5">
    <location>
        <begin position="334"/>
        <end position="347"/>
    </location>
</feature>
<dbReference type="GO" id="GO:0003676">
    <property type="term" value="F:nucleic acid binding"/>
    <property type="evidence" value="ECO:0007669"/>
    <property type="project" value="InterPro"/>
</dbReference>
<evidence type="ECO:0000256" key="5">
    <source>
        <dbReference type="SAM" id="MobiDB-lite"/>
    </source>
</evidence>
<dbReference type="Pfam" id="PF25088">
    <property type="entry name" value="GPKOW_C"/>
    <property type="match status" value="1"/>
</dbReference>
<dbReference type="InterPro" id="IPR026822">
    <property type="entry name" value="Spp2/MOS2_G-patch"/>
</dbReference>
<name>A0A6I8PK07_ORNAN</name>
<gene>
    <name evidence="7" type="primary">GPKOW</name>
</gene>
<dbReference type="FunCoup" id="A0A6I8PK07">
    <property type="interactions" value="3194"/>
</dbReference>
<dbReference type="CDD" id="cd13152">
    <property type="entry name" value="KOW_GPKOW_A"/>
    <property type="match status" value="1"/>
</dbReference>
<reference evidence="7" key="2">
    <citation type="submission" date="2025-08" db="UniProtKB">
        <authorList>
            <consortium name="Ensembl"/>
        </authorList>
    </citation>
    <scope>IDENTIFICATION</scope>
    <source>
        <strain evidence="7">Glennie</strain>
    </source>
</reference>
<keyword evidence="4" id="KW-0508">mRNA splicing</keyword>
<evidence type="ECO:0000259" key="6">
    <source>
        <dbReference type="PROSITE" id="PS50174"/>
    </source>
</evidence>